<dbReference type="PROSITE" id="PS51257">
    <property type="entry name" value="PROKAR_LIPOPROTEIN"/>
    <property type="match status" value="1"/>
</dbReference>
<dbReference type="STRING" id="405671.SAMN05421827_1179"/>
<protein>
    <submittedName>
        <fullName evidence="1">Uncharacterized protein</fullName>
    </submittedName>
</protein>
<gene>
    <name evidence="1" type="ORF">SAMN05421827_1179</name>
</gene>
<dbReference type="OrthoDB" id="767340at2"/>
<dbReference type="EMBL" id="FNCH01000017">
    <property type="protein sequence ID" value="SDH11880.1"/>
    <property type="molecule type" value="Genomic_DNA"/>
</dbReference>
<dbReference type="Proteomes" id="UP000199643">
    <property type="component" value="Unassembled WGS sequence"/>
</dbReference>
<evidence type="ECO:0000313" key="1">
    <source>
        <dbReference type="EMBL" id="SDH11880.1"/>
    </source>
</evidence>
<dbReference type="RefSeq" id="WP_090502497.1">
    <property type="nucleotide sequence ID" value="NZ_FNCH01000017.1"/>
</dbReference>
<reference evidence="2" key="1">
    <citation type="submission" date="2016-10" db="EMBL/GenBank/DDBJ databases">
        <authorList>
            <person name="Varghese N."/>
            <person name="Submissions S."/>
        </authorList>
    </citation>
    <scope>NUCLEOTIDE SEQUENCE [LARGE SCALE GENOMIC DNA]</scope>
    <source>
        <strain evidence="2">DSM 17933</strain>
    </source>
</reference>
<organism evidence="1 2">
    <name type="scientific">Pedobacter terrae</name>
    <dbReference type="NCBI Taxonomy" id="405671"/>
    <lineage>
        <taxon>Bacteria</taxon>
        <taxon>Pseudomonadati</taxon>
        <taxon>Bacteroidota</taxon>
        <taxon>Sphingobacteriia</taxon>
        <taxon>Sphingobacteriales</taxon>
        <taxon>Sphingobacteriaceae</taxon>
        <taxon>Pedobacter</taxon>
    </lineage>
</organism>
<keyword evidence="2" id="KW-1185">Reference proteome</keyword>
<dbReference type="AlphaFoldDB" id="A0A1G7ZUQ4"/>
<evidence type="ECO:0000313" key="2">
    <source>
        <dbReference type="Proteomes" id="UP000199643"/>
    </source>
</evidence>
<accession>A0A1G7ZUQ4</accession>
<sequence length="149" mass="16882">MKNYYLVFLIGIISLTLYSCGKTTDKDRAIALVESEYESSSRDLNFNEAKLDTLYNISPQAYIDSVKKGNELDITLAELESQIKHLSQAESDSVGLISAKLTKERYRLLNLKKIKPQFIGWKLSGVSVRGNKQKVLSFNFDQEITKIVP</sequence>
<name>A0A1G7ZUQ4_9SPHI</name>
<proteinExistence type="predicted"/>